<dbReference type="Proteomes" id="UP000682308">
    <property type="component" value="Unassembled WGS sequence"/>
</dbReference>
<evidence type="ECO:0000256" key="3">
    <source>
        <dbReference type="ARBA" id="ARBA00023163"/>
    </source>
</evidence>
<sequence>MLRSVVRGNGVAGANMLEVAVCSDSELFRAGILQYINSQPGGAVLVEAGGNLFELVETLKPAAVVIDGHTHFGQLAEFVGAPQAGGTPTPPMVVVGLPTAIDAAVTLLCGPVRGLLPADCRPPDFHAAVRAAVSGDYYLSAKVFGPLLAKLNDVTLVPQNGAGLTGREAEILGKLAEGRSSADIAALLSLSKRTVGFHISNILAKLGASSRAQAVAYAYQSGLLRPPTGLGKP</sequence>
<dbReference type="Pfam" id="PF00196">
    <property type="entry name" value="GerE"/>
    <property type="match status" value="1"/>
</dbReference>
<dbReference type="GO" id="GO:0006355">
    <property type="term" value="P:regulation of DNA-templated transcription"/>
    <property type="evidence" value="ECO:0007669"/>
    <property type="project" value="InterPro"/>
</dbReference>
<gene>
    <name evidence="5" type="ORF">KEF29_32645</name>
</gene>
<dbReference type="Gene3D" id="3.40.50.2300">
    <property type="match status" value="1"/>
</dbReference>
<dbReference type="Gene3D" id="1.10.10.10">
    <property type="entry name" value="Winged helix-like DNA-binding domain superfamily/Winged helix DNA-binding domain"/>
    <property type="match status" value="1"/>
</dbReference>
<dbReference type="InterPro" id="IPR000792">
    <property type="entry name" value="Tscrpt_reg_LuxR_C"/>
</dbReference>
<evidence type="ECO:0000313" key="5">
    <source>
        <dbReference type="EMBL" id="MBR8642533.1"/>
    </source>
</evidence>
<dbReference type="PANTHER" id="PTHR44688">
    <property type="entry name" value="DNA-BINDING TRANSCRIPTIONAL ACTIVATOR DEVR_DOSR"/>
    <property type="match status" value="1"/>
</dbReference>
<dbReference type="InterPro" id="IPR036388">
    <property type="entry name" value="WH-like_DNA-bd_sf"/>
</dbReference>
<dbReference type="SMART" id="SM00421">
    <property type="entry name" value="HTH_LUXR"/>
    <property type="match status" value="1"/>
</dbReference>
<dbReference type="CDD" id="cd06170">
    <property type="entry name" value="LuxR_C_like"/>
    <property type="match status" value="1"/>
</dbReference>
<reference evidence="5 6" key="1">
    <citation type="submission" date="2021-04" db="EMBL/GenBank/DDBJ databases">
        <title>Characterization of the biosynthetic gene cluster of new lipopeptides with antitumor activity in the genome of the marine Streptomyces PHM034.</title>
        <authorList>
            <person name="Ceniceros A."/>
            <person name="Canedo L."/>
            <person name="Mendez C."/>
            <person name="Olano C."/>
            <person name="Schleissner C."/>
            <person name="Cuevas C."/>
            <person name="De La Calle F."/>
            <person name="Salas J.A."/>
        </authorList>
    </citation>
    <scope>NUCLEOTIDE SEQUENCE [LARGE SCALE GENOMIC DNA]</scope>
    <source>
        <strain evidence="5 6">PHM034</strain>
    </source>
</reference>
<keyword evidence="1" id="KW-0805">Transcription regulation</keyword>
<dbReference type="EMBL" id="JAGTPG010000002">
    <property type="protein sequence ID" value="MBR8642533.1"/>
    <property type="molecule type" value="Genomic_DNA"/>
</dbReference>
<dbReference type="PROSITE" id="PS00622">
    <property type="entry name" value="HTH_LUXR_1"/>
    <property type="match status" value="1"/>
</dbReference>
<dbReference type="PANTHER" id="PTHR44688:SF16">
    <property type="entry name" value="DNA-BINDING TRANSCRIPTIONAL ACTIVATOR DEVR_DOSR"/>
    <property type="match status" value="1"/>
</dbReference>
<organism evidence="5 6">
    <name type="scientific">Streptomyces tuirus</name>
    <dbReference type="NCBI Taxonomy" id="68278"/>
    <lineage>
        <taxon>Bacteria</taxon>
        <taxon>Bacillati</taxon>
        <taxon>Actinomycetota</taxon>
        <taxon>Actinomycetes</taxon>
        <taxon>Kitasatosporales</taxon>
        <taxon>Streptomycetaceae</taxon>
        <taxon>Streptomyces</taxon>
    </lineage>
</organism>
<dbReference type="SUPFAM" id="SSF46894">
    <property type="entry name" value="C-terminal effector domain of the bipartite response regulators"/>
    <property type="match status" value="1"/>
</dbReference>
<proteinExistence type="predicted"/>
<keyword evidence="2" id="KW-0238">DNA-binding</keyword>
<evidence type="ECO:0000256" key="2">
    <source>
        <dbReference type="ARBA" id="ARBA00023125"/>
    </source>
</evidence>
<accession>A0A941FD86</accession>
<comment type="caution">
    <text evidence="5">The sequence shown here is derived from an EMBL/GenBank/DDBJ whole genome shotgun (WGS) entry which is preliminary data.</text>
</comment>
<feature type="domain" description="HTH luxR-type" evidence="4">
    <location>
        <begin position="157"/>
        <end position="222"/>
    </location>
</feature>
<dbReference type="GO" id="GO:0003677">
    <property type="term" value="F:DNA binding"/>
    <property type="evidence" value="ECO:0007669"/>
    <property type="project" value="UniProtKB-KW"/>
</dbReference>
<evidence type="ECO:0000313" key="6">
    <source>
        <dbReference type="Proteomes" id="UP000682308"/>
    </source>
</evidence>
<dbReference type="PROSITE" id="PS50043">
    <property type="entry name" value="HTH_LUXR_2"/>
    <property type="match status" value="1"/>
</dbReference>
<evidence type="ECO:0000256" key="1">
    <source>
        <dbReference type="ARBA" id="ARBA00023015"/>
    </source>
</evidence>
<name>A0A941FD86_9ACTN</name>
<keyword evidence="6" id="KW-1185">Reference proteome</keyword>
<dbReference type="PRINTS" id="PR00038">
    <property type="entry name" value="HTHLUXR"/>
</dbReference>
<dbReference type="InterPro" id="IPR016032">
    <property type="entry name" value="Sig_transdc_resp-reg_C-effctor"/>
</dbReference>
<protein>
    <submittedName>
        <fullName evidence="5">Response regulator transcription factor</fullName>
    </submittedName>
</protein>
<keyword evidence="3" id="KW-0804">Transcription</keyword>
<evidence type="ECO:0000259" key="4">
    <source>
        <dbReference type="PROSITE" id="PS50043"/>
    </source>
</evidence>
<dbReference type="AlphaFoldDB" id="A0A941FD86"/>